<proteinExistence type="predicted"/>
<keyword evidence="1" id="KW-0732">Signal</keyword>
<dbReference type="InterPro" id="IPR010869">
    <property type="entry name" value="DUF1501"/>
</dbReference>
<dbReference type="RefSeq" id="WP_324695160.1">
    <property type="nucleotide sequence ID" value="NZ_JAYMYJ010000106.1"/>
</dbReference>
<keyword evidence="3" id="KW-1185">Reference proteome</keyword>
<evidence type="ECO:0000313" key="2">
    <source>
        <dbReference type="EMBL" id="MEB4591511.1"/>
    </source>
</evidence>
<gene>
    <name evidence="2" type="ORF">VSS37_11010</name>
</gene>
<dbReference type="Pfam" id="PF07394">
    <property type="entry name" value="DUF1501"/>
    <property type="match status" value="1"/>
</dbReference>
<feature type="signal peptide" evidence="1">
    <location>
        <begin position="1"/>
        <end position="23"/>
    </location>
</feature>
<evidence type="ECO:0000256" key="1">
    <source>
        <dbReference type="SAM" id="SignalP"/>
    </source>
</evidence>
<accession>A0ABU6CXG1</accession>
<feature type="chain" id="PRO_5046237049" evidence="1">
    <location>
        <begin position="24"/>
        <end position="377"/>
    </location>
</feature>
<comment type="caution">
    <text evidence="2">The sequence shown here is derived from an EMBL/GenBank/DDBJ whole genome shotgun (WGS) entry which is preliminary data.</text>
</comment>
<dbReference type="PANTHER" id="PTHR43737:SF1">
    <property type="entry name" value="DUF1501 DOMAIN-CONTAINING PROTEIN"/>
    <property type="match status" value="1"/>
</dbReference>
<name>A0ABU6CXG1_9GAMM</name>
<organism evidence="2 3">
    <name type="scientific">Candidatus Thiothrix phosphatis</name>
    <dbReference type="NCBI Taxonomy" id="3112415"/>
    <lineage>
        <taxon>Bacteria</taxon>
        <taxon>Pseudomonadati</taxon>
        <taxon>Pseudomonadota</taxon>
        <taxon>Gammaproteobacteria</taxon>
        <taxon>Thiotrichales</taxon>
        <taxon>Thiotrichaceae</taxon>
        <taxon>Thiothrix</taxon>
    </lineage>
</organism>
<dbReference type="PANTHER" id="PTHR43737">
    <property type="entry name" value="BLL7424 PROTEIN"/>
    <property type="match status" value="1"/>
</dbReference>
<sequence length="377" mass="41179">MNRRDFLKTLGALSILPLLPAEAAASQQPRCVVLVELKGGNDSLNTLVPYQDAAYYRLRPQLALPAQQILPLGNGMGLHPAMQPLLPLWRNGEMAWIQGIGIPHQNLARSHFTSIHTWETASEDQNVQQGWVTQVFPEQSQRLQGVTIGDELGPLAGNHFNAINLHNVDAFAAYISALPAVPAFSRNPMLAHILATQQRLLNAGAELARQLNSNQGIQQQFPNGELGEGLAAVARMILSDFNMPVYKVGLGNFDTHVSQPNLHRKLLGDLAEGLAAFSKVMQQHGKWGEVLVVTYSEFGRRASENRNLGTDHGSAAAHFALGGGIKGGMYGVHPDLDALDAGDVRNSLDFRSVYATLARRWWRRSSPWGVSDIPFIA</sequence>
<protein>
    <submittedName>
        <fullName evidence="2">DUF1501 domain-containing protein</fullName>
    </submittedName>
</protein>
<dbReference type="Proteomes" id="UP001308005">
    <property type="component" value="Unassembled WGS sequence"/>
</dbReference>
<dbReference type="EMBL" id="JAYMYJ010000106">
    <property type="protein sequence ID" value="MEB4591511.1"/>
    <property type="molecule type" value="Genomic_DNA"/>
</dbReference>
<reference evidence="3" key="1">
    <citation type="submission" date="2023-07" db="EMBL/GenBank/DDBJ databases">
        <title>The carbon used by Thiothrix.</title>
        <authorList>
            <person name="Chen L."/>
        </authorList>
    </citation>
    <scope>NUCLEOTIDE SEQUENCE [LARGE SCALE GENOMIC DNA]</scope>
</reference>
<evidence type="ECO:0000313" key="3">
    <source>
        <dbReference type="Proteomes" id="UP001308005"/>
    </source>
</evidence>